<protein>
    <submittedName>
        <fullName evidence="2">Uncharacterized protein</fullName>
    </submittedName>
</protein>
<evidence type="ECO:0000256" key="1">
    <source>
        <dbReference type="SAM" id="Phobius"/>
    </source>
</evidence>
<sequence length="206" mass="23769">MLLDLRCSPADYISFLFYISLAPFLIMNDGAIHLPSRGGSSFQFQRLATSLAIERGDGIFCVETSEDLLYYTALPFPLYTSQGNLLKLFKMSKYVNGSDWDCFEPIWPELNAFNKRNVAPYAKVYEMVKEDIHAYMNKAIKKRKLVENEDEDESREDAHEDERGKILIHYNEDSNEDLLSNKSEGFFVLLLEFLKPLPAFIDLARL</sequence>
<keyword evidence="3" id="KW-1185">Reference proteome</keyword>
<keyword evidence="1" id="KW-0812">Transmembrane</keyword>
<evidence type="ECO:0000313" key="2">
    <source>
        <dbReference type="EMBL" id="KAH0455176.1"/>
    </source>
</evidence>
<gene>
    <name evidence="2" type="ORF">IEQ34_015208</name>
</gene>
<keyword evidence="1" id="KW-1133">Transmembrane helix</keyword>
<keyword evidence="1" id="KW-0472">Membrane</keyword>
<comment type="caution">
    <text evidence="2">The sequence shown here is derived from an EMBL/GenBank/DDBJ whole genome shotgun (WGS) entry which is preliminary data.</text>
</comment>
<proteinExistence type="predicted"/>
<accession>A0AAV7GF98</accession>
<reference evidence="2 3" key="1">
    <citation type="journal article" date="2021" name="Hortic Res">
        <title>Chromosome-scale assembly of the Dendrobium chrysotoxum genome enhances the understanding of orchid evolution.</title>
        <authorList>
            <person name="Zhang Y."/>
            <person name="Zhang G.Q."/>
            <person name="Zhang D."/>
            <person name="Liu X.D."/>
            <person name="Xu X.Y."/>
            <person name="Sun W.H."/>
            <person name="Yu X."/>
            <person name="Zhu X."/>
            <person name="Wang Z.W."/>
            <person name="Zhao X."/>
            <person name="Zhong W.Y."/>
            <person name="Chen H."/>
            <person name="Yin W.L."/>
            <person name="Huang T."/>
            <person name="Niu S.C."/>
            <person name="Liu Z.J."/>
        </authorList>
    </citation>
    <scope>NUCLEOTIDE SEQUENCE [LARGE SCALE GENOMIC DNA]</scope>
    <source>
        <strain evidence="2">Lindl</strain>
    </source>
</reference>
<dbReference type="AlphaFoldDB" id="A0AAV7GF98"/>
<evidence type="ECO:0000313" key="3">
    <source>
        <dbReference type="Proteomes" id="UP000775213"/>
    </source>
</evidence>
<organism evidence="2 3">
    <name type="scientific">Dendrobium chrysotoxum</name>
    <name type="common">Orchid</name>
    <dbReference type="NCBI Taxonomy" id="161865"/>
    <lineage>
        <taxon>Eukaryota</taxon>
        <taxon>Viridiplantae</taxon>
        <taxon>Streptophyta</taxon>
        <taxon>Embryophyta</taxon>
        <taxon>Tracheophyta</taxon>
        <taxon>Spermatophyta</taxon>
        <taxon>Magnoliopsida</taxon>
        <taxon>Liliopsida</taxon>
        <taxon>Asparagales</taxon>
        <taxon>Orchidaceae</taxon>
        <taxon>Epidendroideae</taxon>
        <taxon>Malaxideae</taxon>
        <taxon>Dendrobiinae</taxon>
        <taxon>Dendrobium</taxon>
    </lineage>
</organism>
<dbReference type="EMBL" id="JAGFBR010000014">
    <property type="protein sequence ID" value="KAH0455176.1"/>
    <property type="molecule type" value="Genomic_DNA"/>
</dbReference>
<name>A0AAV7GF98_DENCH</name>
<dbReference type="Proteomes" id="UP000775213">
    <property type="component" value="Unassembled WGS sequence"/>
</dbReference>
<feature type="transmembrane region" description="Helical" evidence="1">
    <location>
        <begin position="12"/>
        <end position="32"/>
    </location>
</feature>